<keyword evidence="2" id="KW-0812">Transmembrane</keyword>
<evidence type="ECO:0000256" key="2">
    <source>
        <dbReference type="SAM" id="Phobius"/>
    </source>
</evidence>
<dbReference type="RefSeq" id="WP_323449187.1">
    <property type="nucleotide sequence ID" value="NZ_BSBI01000010.1"/>
</dbReference>
<sequence>MSGHSGSDELSEQQLERLRLALGMIGDEAARKDLGSVFELTPVVPPAPVVSLDARRRSRRRGMFFGGGVVAAAAALVIGLVAYNGSGPGDGAGGQAKAAGDSSAAREDKGAAGSMSQSDAEGVACARLIAEGDIVSVRDAPEKGRILLTLDITKWIKPDGGKQRVELDLVDPAITEGRQDYGAGDNVLITVPTRRDLAPGIYAEGGKERKFFQDVIYGVLMQSKTTTCRPYWKNPPGPDAGEPGAETDPRH</sequence>
<reference evidence="3 4" key="1">
    <citation type="submission" date="2022-10" db="EMBL/GenBank/DDBJ databases">
        <title>Draft genome sequence of Streptomyces sp. YSPA8.</title>
        <authorList>
            <person name="Moriuchi R."/>
            <person name="Dohra H."/>
            <person name="Yamamura H."/>
            <person name="Kodani S."/>
        </authorList>
    </citation>
    <scope>NUCLEOTIDE SEQUENCE [LARGE SCALE GENOMIC DNA]</scope>
    <source>
        <strain evidence="3 4">YSPA8</strain>
    </source>
</reference>
<evidence type="ECO:0000313" key="3">
    <source>
        <dbReference type="EMBL" id="GLF97173.1"/>
    </source>
</evidence>
<feature type="compositionally biased region" description="Low complexity" evidence="1">
    <location>
        <begin position="239"/>
        <end position="251"/>
    </location>
</feature>
<feature type="region of interest" description="Disordered" evidence="1">
    <location>
        <begin position="230"/>
        <end position="251"/>
    </location>
</feature>
<keyword evidence="4" id="KW-1185">Reference proteome</keyword>
<dbReference type="Proteomes" id="UP001291653">
    <property type="component" value="Unassembled WGS sequence"/>
</dbReference>
<accession>A0ABQ5P3K3</accession>
<evidence type="ECO:0000256" key="1">
    <source>
        <dbReference type="SAM" id="MobiDB-lite"/>
    </source>
</evidence>
<dbReference type="EMBL" id="BSBI01000010">
    <property type="protein sequence ID" value="GLF97173.1"/>
    <property type="molecule type" value="Genomic_DNA"/>
</dbReference>
<evidence type="ECO:0000313" key="4">
    <source>
        <dbReference type="Proteomes" id="UP001291653"/>
    </source>
</evidence>
<comment type="caution">
    <text evidence="3">The sequence shown here is derived from an EMBL/GenBank/DDBJ whole genome shotgun (WGS) entry which is preliminary data.</text>
</comment>
<proteinExistence type="predicted"/>
<gene>
    <name evidence="3" type="ORF">SYYSPA8_22770</name>
</gene>
<name>A0ABQ5P3K3_9ACTN</name>
<keyword evidence="2" id="KW-0472">Membrane</keyword>
<keyword evidence="2" id="KW-1133">Transmembrane helix</keyword>
<feature type="transmembrane region" description="Helical" evidence="2">
    <location>
        <begin position="63"/>
        <end position="83"/>
    </location>
</feature>
<organism evidence="3 4">
    <name type="scientific">Streptomyces yaizuensis</name>
    <dbReference type="NCBI Taxonomy" id="2989713"/>
    <lineage>
        <taxon>Bacteria</taxon>
        <taxon>Bacillati</taxon>
        <taxon>Actinomycetota</taxon>
        <taxon>Actinomycetes</taxon>
        <taxon>Kitasatosporales</taxon>
        <taxon>Streptomycetaceae</taxon>
        <taxon>Streptomyces</taxon>
    </lineage>
</organism>
<protein>
    <submittedName>
        <fullName evidence="3">Uncharacterized protein</fullName>
    </submittedName>
</protein>
<feature type="region of interest" description="Disordered" evidence="1">
    <location>
        <begin position="91"/>
        <end position="116"/>
    </location>
</feature>